<comment type="caution">
    <text evidence="1">The sequence shown here is derived from an EMBL/GenBank/DDBJ whole genome shotgun (WGS) entry which is preliminary data.</text>
</comment>
<accession>A0ABU9N5H7</accession>
<dbReference type="Proteomes" id="UP001460072">
    <property type="component" value="Unassembled WGS sequence"/>
</dbReference>
<sequence length="238" mass="27244">MIPDTSMLFSNIFDDYRITPFYIERFAYAVIASLTKNNANGDYDAALIPLQNAMIPFKAKLGLVDTSFNSQTGKTATLDKFKDFFSSYMKDNYVMIAAKLGGEKTASFKEFYPNKKTEYHQITKTKMPVVVRRLKTAAEKYEALLGAEITADLVGFEARWETLRKDQLEKMAAVKTNRQQKVVARRNLEMQLLFTIHFIGCKFPGDETLCKQFFDFNLLFPARHKSKEKGKTTNDTAK</sequence>
<gene>
    <name evidence="1" type="ORF">WFZ85_08620</name>
</gene>
<proteinExistence type="predicted"/>
<keyword evidence="2" id="KW-1185">Reference proteome</keyword>
<organism evidence="1 2">
    <name type="scientific">Flavobacterium aureirubrum</name>
    <dbReference type="NCBI Taxonomy" id="3133147"/>
    <lineage>
        <taxon>Bacteria</taxon>
        <taxon>Pseudomonadati</taxon>
        <taxon>Bacteroidota</taxon>
        <taxon>Flavobacteriia</taxon>
        <taxon>Flavobacteriales</taxon>
        <taxon>Flavobacteriaceae</taxon>
        <taxon>Flavobacterium</taxon>
    </lineage>
</organism>
<evidence type="ECO:0000313" key="2">
    <source>
        <dbReference type="Proteomes" id="UP001460072"/>
    </source>
</evidence>
<dbReference type="EMBL" id="JBCGDO010000009">
    <property type="protein sequence ID" value="MEM0542681.1"/>
    <property type="molecule type" value="Genomic_DNA"/>
</dbReference>
<protein>
    <submittedName>
        <fullName evidence="1">Uncharacterized protein</fullName>
    </submittedName>
</protein>
<dbReference type="RefSeq" id="WP_342695887.1">
    <property type="nucleotide sequence ID" value="NZ_JBCGDO010000009.1"/>
</dbReference>
<reference evidence="1 2" key="1">
    <citation type="submission" date="2024-03" db="EMBL/GenBank/DDBJ databases">
        <title>Two novel species of the genus Flavobacterium exhibiting potentially degradation of complex polysaccharides.</title>
        <authorList>
            <person name="Lian X."/>
        </authorList>
    </citation>
    <scope>NUCLEOTIDE SEQUENCE [LARGE SCALE GENOMIC DNA]</scope>
    <source>
        <strain evidence="2">j3</strain>
    </source>
</reference>
<name>A0ABU9N5H7_9FLAO</name>
<evidence type="ECO:0000313" key="1">
    <source>
        <dbReference type="EMBL" id="MEM0542681.1"/>
    </source>
</evidence>